<sequence length="89" mass="9692">METEPTTLSEFADSTADGDDVDVTPEQNATDIQNLIGLVGTLTDKVGQLAEDLEQQKTDQPQPAEDSEQATAGDMMNREANTTTERMFQ</sequence>
<reference evidence="2 3" key="1">
    <citation type="submission" date="2020-07" db="EMBL/GenBank/DDBJ databases">
        <authorList>
            <person name="Cui H."/>
        </authorList>
    </citation>
    <scope>NUCLEOTIDE SEQUENCE [LARGE SCALE GENOMIC DNA]</scope>
    <source>
        <strain evidence="2 3">YPL8</strain>
    </source>
</reference>
<organism evidence="2 3">
    <name type="scientific">Natrinema halophilum</name>
    <dbReference type="NCBI Taxonomy" id="1699371"/>
    <lineage>
        <taxon>Archaea</taxon>
        <taxon>Methanobacteriati</taxon>
        <taxon>Methanobacteriota</taxon>
        <taxon>Stenosarchaea group</taxon>
        <taxon>Halobacteria</taxon>
        <taxon>Halobacteriales</taxon>
        <taxon>Natrialbaceae</taxon>
        <taxon>Natrinema</taxon>
    </lineage>
</organism>
<keyword evidence="3" id="KW-1185">Reference proteome</keyword>
<dbReference type="EMBL" id="CP058601">
    <property type="protein sequence ID" value="QLG49092.1"/>
    <property type="molecule type" value="Genomic_DNA"/>
</dbReference>
<proteinExistence type="predicted"/>
<gene>
    <name evidence="2" type="ORF">HYG82_09635</name>
</gene>
<protein>
    <submittedName>
        <fullName evidence="2">Uncharacterized protein</fullName>
    </submittedName>
</protein>
<dbReference type="GeneID" id="56033552"/>
<name>A0A7D5GL05_9EURY</name>
<evidence type="ECO:0000256" key="1">
    <source>
        <dbReference type="SAM" id="MobiDB-lite"/>
    </source>
</evidence>
<feature type="region of interest" description="Disordered" evidence="1">
    <location>
        <begin position="1"/>
        <end position="26"/>
    </location>
</feature>
<evidence type="ECO:0000313" key="2">
    <source>
        <dbReference type="EMBL" id="QLG49092.1"/>
    </source>
</evidence>
<dbReference type="RefSeq" id="WP_179260827.1">
    <property type="nucleotide sequence ID" value="NZ_CP058601.1"/>
</dbReference>
<dbReference type="KEGG" id="haly:HYG82_09635"/>
<feature type="region of interest" description="Disordered" evidence="1">
    <location>
        <begin position="49"/>
        <end position="89"/>
    </location>
</feature>
<accession>A0A7D5GL05</accession>
<dbReference type="AlphaFoldDB" id="A0A7D5GL05"/>
<evidence type="ECO:0000313" key="3">
    <source>
        <dbReference type="Proteomes" id="UP000509241"/>
    </source>
</evidence>
<feature type="compositionally biased region" description="Polar residues" evidence="1">
    <location>
        <begin position="79"/>
        <end position="89"/>
    </location>
</feature>
<dbReference type="Proteomes" id="UP000509241">
    <property type="component" value="Chromosome"/>
</dbReference>